<organism evidence="2 3">
    <name type="scientific">Roseiconus lacunae</name>
    <dbReference type="NCBI Taxonomy" id="2605694"/>
    <lineage>
        <taxon>Bacteria</taxon>
        <taxon>Pseudomonadati</taxon>
        <taxon>Planctomycetota</taxon>
        <taxon>Planctomycetia</taxon>
        <taxon>Pirellulales</taxon>
        <taxon>Pirellulaceae</taxon>
        <taxon>Roseiconus</taxon>
    </lineage>
</organism>
<dbReference type="PANTHER" id="PTHR30093">
    <property type="entry name" value="GENERAL SECRETION PATHWAY PROTEIN G"/>
    <property type="match status" value="1"/>
</dbReference>
<dbReference type="Proteomes" id="UP001239462">
    <property type="component" value="Unassembled WGS sequence"/>
</dbReference>
<dbReference type="InterPro" id="IPR012902">
    <property type="entry name" value="N_methyl_site"/>
</dbReference>
<dbReference type="Pfam" id="PF07596">
    <property type="entry name" value="SBP_bac_10"/>
    <property type="match status" value="2"/>
</dbReference>
<proteinExistence type="predicted"/>
<dbReference type="InterPro" id="IPR011453">
    <property type="entry name" value="DUF1559"/>
</dbReference>
<accession>A0ABT7PQ30</accession>
<dbReference type="RefSeq" id="WP_149495729.1">
    <property type="nucleotide sequence ID" value="NZ_JAJMQV010000089.1"/>
</dbReference>
<dbReference type="PANTHER" id="PTHR30093:SF2">
    <property type="entry name" value="TYPE II SECRETION SYSTEM PROTEIN H"/>
    <property type="match status" value="1"/>
</dbReference>
<keyword evidence="3" id="KW-1185">Reference proteome</keyword>
<dbReference type="NCBIfam" id="TIGR02532">
    <property type="entry name" value="IV_pilin_GFxxxE"/>
    <property type="match status" value="1"/>
</dbReference>
<dbReference type="NCBIfam" id="TIGR04294">
    <property type="entry name" value="pre_pil_HX9DG"/>
    <property type="match status" value="1"/>
</dbReference>
<evidence type="ECO:0000313" key="3">
    <source>
        <dbReference type="Proteomes" id="UP001239462"/>
    </source>
</evidence>
<comment type="caution">
    <text evidence="2">The sequence shown here is derived from an EMBL/GenBank/DDBJ whole genome shotgun (WGS) entry which is preliminary data.</text>
</comment>
<protein>
    <submittedName>
        <fullName evidence="2">DUF1559 domain-containing protein</fullName>
    </submittedName>
</protein>
<evidence type="ECO:0000313" key="2">
    <source>
        <dbReference type="EMBL" id="MDM4018561.1"/>
    </source>
</evidence>
<dbReference type="InterPro" id="IPR027558">
    <property type="entry name" value="Pre_pil_HX9DG_C"/>
</dbReference>
<feature type="domain" description="DUF1559" evidence="1">
    <location>
        <begin position="34"/>
        <end position="91"/>
    </location>
</feature>
<dbReference type="EMBL" id="JASZZN010000023">
    <property type="protein sequence ID" value="MDM4018561.1"/>
    <property type="molecule type" value="Genomic_DNA"/>
</dbReference>
<feature type="domain" description="DUF1559" evidence="1">
    <location>
        <begin position="333"/>
        <end position="372"/>
    </location>
</feature>
<dbReference type="Pfam" id="PF07963">
    <property type="entry name" value="N_methyl"/>
    <property type="match status" value="1"/>
</dbReference>
<dbReference type="Gene3D" id="3.30.700.10">
    <property type="entry name" value="Glycoprotein, Type 4 Pilin"/>
    <property type="match status" value="1"/>
</dbReference>
<name>A0ABT7PQ30_9BACT</name>
<dbReference type="InterPro" id="IPR045584">
    <property type="entry name" value="Pilin-like"/>
</dbReference>
<dbReference type="PROSITE" id="PS00409">
    <property type="entry name" value="PROKAR_NTER_METHYL"/>
    <property type="match status" value="1"/>
</dbReference>
<evidence type="ECO:0000259" key="1">
    <source>
        <dbReference type="Pfam" id="PF07596"/>
    </source>
</evidence>
<sequence>MSRMRKSGFTLIELLVVIAIISLLAALALPALTKAREAARRAQCSNNLRQFGIGMYTFADRDPLTRLCSGASDWKRDGDMDTYGWAADLVNIGSAITGDMLCPSNPAKGLEKVNDLMGGATSGSSSNPAPGNTTARMTEGAASELFTAIDATTGTYNTPITFAYQGGTLDNGGYVGTFYVEKGYMTNYASGYHLVRSSPVTQFGGVSGAAYTTSASGGKFKERQDSVGPLTASSIDTARVSAQNIGLLGDAGPGDLDEAVLVADVTNAAGEVLLPKGMLLAESFNDGPAYWDSSADRIHLLDKDVRMGQQIQCEKGQATTIECALPVHAGVRDDTTNPGGTYLQDTRDWFAIHTGAANILMADGSVRLFFDESNDGYLNPGFPIDDDITDFTSIGYNSADVELPPSQMYNGIWFNDSWFKNTFEEN</sequence>
<gene>
    <name evidence="2" type="ORF">QTN89_24125</name>
</gene>
<dbReference type="SUPFAM" id="SSF54523">
    <property type="entry name" value="Pili subunits"/>
    <property type="match status" value="1"/>
</dbReference>
<reference evidence="2 3" key="1">
    <citation type="submission" date="2023-06" db="EMBL/GenBank/DDBJ databases">
        <title>Roseiconus lacunae JC819 isolated from Gulf of Mannar region, Tamil Nadu.</title>
        <authorList>
            <person name="Pk S."/>
            <person name="Ch S."/>
            <person name="Ch V.R."/>
        </authorList>
    </citation>
    <scope>NUCLEOTIDE SEQUENCE [LARGE SCALE GENOMIC DNA]</scope>
    <source>
        <strain evidence="2 3">JC819</strain>
    </source>
</reference>